<keyword evidence="1" id="KW-0732">Signal</keyword>
<feature type="signal peptide" evidence="1">
    <location>
        <begin position="1"/>
        <end position="20"/>
    </location>
</feature>
<keyword evidence="3" id="KW-1185">Reference proteome</keyword>
<sequence precursor="true">MTRLKRCMMVLFGIGSLLLAGCGAGGSDVTLYDVSGTVSYKGKPVPFGSVLFIADADEGNTGPQGVAEINDGKFNTAEAGRGVVGGAYKVIIKGRSVRASAEDDEGQRAEPLFADYQTAVVFPEENTVEKFEVPERRSKPGATFEE</sequence>
<organism evidence="2 3">
    <name type="scientific">Gimesia fumaroli</name>
    <dbReference type="NCBI Taxonomy" id="2527976"/>
    <lineage>
        <taxon>Bacteria</taxon>
        <taxon>Pseudomonadati</taxon>
        <taxon>Planctomycetota</taxon>
        <taxon>Planctomycetia</taxon>
        <taxon>Planctomycetales</taxon>
        <taxon>Planctomycetaceae</taxon>
        <taxon>Gimesia</taxon>
    </lineage>
</organism>
<evidence type="ECO:0000256" key="1">
    <source>
        <dbReference type="SAM" id="SignalP"/>
    </source>
</evidence>
<dbReference type="EMBL" id="CP037452">
    <property type="protein sequence ID" value="QDV49704.1"/>
    <property type="molecule type" value="Genomic_DNA"/>
</dbReference>
<protein>
    <recommendedName>
        <fullName evidence="4">Carboxypeptidase regulatory-like domain-containing protein</fullName>
    </recommendedName>
</protein>
<dbReference type="OrthoDB" id="289094at2"/>
<accession>A0A518I9H3</accession>
<evidence type="ECO:0000313" key="3">
    <source>
        <dbReference type="Proteomes" id="UP000318313"/>
    </source>
</evidence>
<evidence type="ECO:0008006" key="4">
    <source>
        <dbReference type="Google" id="ProtNLM"/>
    </source>
</evidence>
<dbReference type="KEGG" id="gfm:Enr17x_17250"/>
<dbReference type="RefSeq" id="WP_145307672.1">
    <property type="nucleotide sequence ID" value="NZ_CP037452.1"/>
</dbReference>
<evidence type="ECO:0000313" key="2">
    <source>
        <dbReference type="EMBL" id="QDV49704.1"/>
    </source>
</evidence>
<dbReference type="PROSITE" id="PS51257">
    <property type="entry name" value="PROKAR_LIPOPROTEIN"/>
    <property type="match status" value="1"/>
</dbReference>
<gene>
    <name evidence="2" type="ORF">Enr17x_17250</name>
</gene>
<dbReference type="Proteomes" id="UP000318313">
    <property type="component" value="Chromosome"/>
</dbReference>
<proteinExistence type="predicted"/>
<dbReference type="AlphaFoldDB" id="A0A518I9H3"/>
<name>A0A518I9H3_9PLAN</name>
<feature type="chain" id="PRO_5022145601" description="Carboxypeptidase regulatory-like domain-containing protein" evidence="1">
    <location>
        <begin position="21"/>
        <end position="146"/>
    </location>
</feature>
<reference evidence="2 3" key="1">
    <citation type="submission" date="2019-03" db="EMBL/GenBank/DDBJ databases">
        <title>Deep-cultivation of Planctomycetes and their phenomic and genomic characterization uncovers novel biology.</title>
        <authorList>
            <person name="Wiegand S."/>
            <person name="Jogler M."/>
            <person name="Boedeker C."/>
            <person name="Pinto D."/>
            <person name="Vollmers J."/>
            <person name="Rivas-Marin E."/>
            <person name="Kohn T."/>
            <person name="Peeters S.H."/>
            <person name="Heuer A."/>
            <person name="Rast P."/>
            <person name="Oberbeckmann S."/>
            <person name="Bunk B."/>
            <person name="Jeske O."/>
            <person name="Meyerdierks A."/>
            <person name="Storesund J.E."/>
            <person name="Kallscheuer N."/>
            <person name="Luecker S."/>
            <person name="Lage O.M."/>
            <person name="Pohl T."/>
            <person name="Merkel B.J."/>
            <person name="Hornburger P."/>
            <person name="Mueller R.-W."/>
            <person name="Bruemmer F."/>
            <person name="Labrenz M."/>
            <person name="Spormann A.M."/>
            <person name="Op den Camp H."/>
            <person name="Overmann J."/>
            <person name="Amann R."/>
            <person name="Jetten M.S.M."/>
            <person name="Mascher T."/>
            <person name="Medema M.H."/>
            <person name="Devos D.P."/>
            <person name="Kaster A.-K."/>
            <person name="Ovreas L."/>
            <person name="Rohde M."/>
            <person name="Galperin M.Y."/>
            <person name="Jogler C."/>
        </authorList>
    </citation>
    <scope>NUCLEOTIDE SEQUENCE [LARGE SCALE GENOMIC DNA]</scope>
    <source>
        <strain evidence="2 3">Enr17</strain>
    </source>
</reference>